<dbReference type="SUPFAM" id="SSF46689">
    <property type="entry name" value="Homeodomain-like"/>
    <property type="match status" value="1"/>
</dbReference>
<dbReference type="EMBL" id="FOXW01000001">
    <property type="protein sequence ID" value="SFQ01623.1"/>
    <property type="molecule type" value="Genomic_DNA"/>
</dbReference>
<dbReference type="PRINTS" id="PR00455">
    <property type="entry name" value="HTHTETR"/>
</dbReference>
<evidence type="ECO:0000313" key="5">
    <source>
        <dbReference type="Proteomes" id="UP000199136"/>
    </source>
</evidence>
<organism evidence="4 5">
    <name type="scientific">Desemzia incerta</name>
    <dbReference type="NCBI Taxonomy" id="82801"/>
    <lineage>
        <taxon>Bacteria</taxon>
        <taxon>Bacillati</taxon>
        <taxon>Bacillota</taxon>
        <taxon>Bacilli</taxon>
        <taxon>Lactobacillales</taxon>
        <taxon>Carnobacteriaceae</taxon>
        <taxon>Desemzia</taxon>
    </lineage>
</organism>
<dbReference type="PANTHER" id="PTHR43479:SF11">
    <property type="entry name" value="ACREF_ENVCD OPERON REPRESSOR-RELATED"/>
    <property type="match status" value="1"/>
</dbReference>
<evidence type="ECO:0000256" key="1">
    <source>
        <dbReference type="ARBA" id="ARBA00023125"/>
    </source>
</evidence>
<dbReference type="PANTHER" id="PTHR43479">
    <property type="entry name" value="ACREF/ENVCD OPERON REPRESSOR-RELATED"/>
    <property type="match status" value="1"/>
</dbReference>
<dbReference type="Proteomes" id="UP000199136">
    <property type="component" value="Unassembled WGS sequence"/>
</dbReference>
<protein>
    <submittedName>
        <fullName evidence="4">Transcriptional regulator, TetR family</fullName>
    </submittedName>
</protein>
<dbReference type="AlphaFoldDB" id="A0A1I5V283"/>
<keyword evidence="1 2" id="KW-0238">DNA-binding</keyword>
<feature type="DNA-binding region" description="H-T-H motif" evidence="2">
    <location>
        <begin position="34"/>
        <end position="53"/>
    </location>
</feature>
<dbReference type="InterPro" id="IPR023772">
    <property type="entry name" value="DNA-bd_HTH_TetR-type_CS"/>
</dbReference>
<dbReference type="InterPro" id="IPR001647">
    <property type="entry name" value="HTH_TetR"/>
</dbReference>
<dbReference type="Gene3D" id="1.10.357.10">
    <property type="entry name" value="Tetracycline Repressor, domain 2"/>
    <property type="match status" value="1"/>
</dbReference>
<sequence>MPTQTFFNLSEEKRNRLIDAAMEEFSEKSLNQASINTIIKKACVSRGSFYQYFENKEDLFFYIMKLVKTDSQRLFIEEIKKADGDLFLGVRHYFPKLLSSVMETPNADFFKQLFLHLDYRTSKEVTPEQLRESEEGNATRKAVFSHVDRNRLKANTDEELLCLLNFIVSMMMQEIVEGYAKERPRKKIHFYFCQKLNWLEHGARKEVKSEAGEK</sequence>
<name>A0A1I5V283_9LACT</name>
<dbReference type="OrthoDB" id="9812484at2"/>
<evidence type="ECO:0000256" key="2">
    <source>
        <dbReference type="PROSITE-ProRule" id="PRU00335"/>
    </source>
</evidence>
<dbReference type="PROSITE" id="PS50977">
    <property type="entry name" value="HTH_TETR_2"/>
    <property type="match status" value="1"/>
</dbReference>
<proteinExistence type="predicted"/>
<dbReference type="PROSITE" id="PS01081">
    <property type="entry name" value="HTH_TETR_1"/>
    <property type="match status" value="1"/>
</dbReference>
<dbReference type="GO" id="GO:0003677">
    <property type="term" value="F:DNA binding"/>
    <property type="evidence" value="ECO:0007669"/>
    <property type="project" value="UniProtKB-UniRule"/>
</dbReference>
<evidence type="ECO:0000313" key="4">
    <source>
        <dbReference type="EMBL" id="SFQ01623.1"/>
    </source>
</evidence>
<reference evidence="4 5" key="1">
    <citation type="submission" date="2016-10" db="EMBL/GenBank/DDBJ databases">
        <authorList>
            <person name="de Groot N.N."/>
        </authorList>
    </citation>
    <scope>NUCLEOTIDE SEQUENCE [LARGE SCALE GENOMIC DNA]</scope>
    <source>
        <strain evidence="4 5">DSM 20581</strain>
    </source>
</reference>
<dbReference type="STRING" id="82801.SAMN04488506_0317"/>
<gene>
    <name evidence="4" type="ORF">SAMN04488506_0317</name>
</gene>
<dbReference type="RefSeq" id="WP_092479391.1">
    <property type="nucleotide sequence ID" value="NZ_FOXW01000001.1"/>
</dbReference>
<evidence type="ECO:0000259" key="3">
    <source>
        <dbReference type="PROSITE" id="PS50977"/>
    </source>
</evidence>
<dbReference type="Pfam" id="PF00440">
    <property type="entry name" value="TetR_N"/>
    <property type="match status" value="1"/>
</dbReference>
<dbReference type="InterPro" id="IPR050624">
    <property type="entry name" value="HTH-type_Tx_Regulator"/>
</dbReference>
<accession>A0A1I5V283</accession>
<dbReference type="InterPro" id="IPR009057">
    <property type="entry name" value="Homeodomain-like_sf"/>
</dbReference>
<keyword evidence="5" id="KW-1185">Reference proteome</keyword>
<feature type="domain" description="HTH tetR-type" evidence="3">
    <location>
        <begin position="11"/>
        <end position="71"/>
    </location>
</feature>
<dbReference type="Pfam" id="PF17924">
    <property type="entry name" value="TetR_C_19"/>
    <property type="match status" value="1"/>
</dbReference>